<protein>
    <submittedName>
        <fullName evidence="2">Putative protease</fullName>
    </submittedName>
</protein>
<dbReference type="RefSeq" id="WP_084071468.1">
    <property type="nucleotide sequence ID" value="NZ_FWXY01000029.1"/>
</dbReference>
<evidence type="ECO:0000313" key="2">
    <source>
        <dbReference type="EMBL" id="SMD07714.1"/>
    </source>
</evidence>
<dbReference type="AlphaFoldDB" id="A0A1W2ED85"/>
<dbReference type="PANTHER" id="PTHR30217">
    <property type="entry name" value="PEPTIDASE U32 FAMILY"/>
    <property type="match status" value="1"/>
</dbReference>
<dbReference type="InterPro" id="IPR051454">
    <property type="entry name" value="RNA/ubiquinone_mod_enzymes"/>
</dbReference>
<organism evidence="2 3">
    <name type="scientific">Desulfocicer vacuolatum DSM 3385</name>
    <dbReference type="NCBI Taxonomy" id="1121400"/>
    <lineage>
        <taxon>Bacteria</taxon>
        <taxon>Pseudomonadati</taxon>
        <taxon>Thermodesulfobacteriota</taxon>
        <taxon>Desulfobacteria</taxon>
        <taxon>Desulfobacterales</taxon>
        <taxon>Desulfobacteraceae</taxon>
        <taxon>Desulfocicer</taxon>
    </lineage>
</organism>
<evidence type="ECO:0000256" key="1">
    <source>
        <dbReference type="SAM" id="MobiDB-lite"/>
    </source>
</evidence>
<dbReference type="Proteomes" id="UP000192418">
    <property type="component" value="Unassembled WGS sequence"/>
</dbReference>
<sequence length="783" mass="88043">MKREIELLAPGGDLDSIKAAIAAGADAVYCGLINFNARTRAANINFEDLNGILNLAHGNNCKVFLTLNIIIVGSEFPALIKLLNKLVNTKIDGVIIQDLGLFYLLSRYFKNLEIHASTQLNTHNKGQIKFLSKLTASRVNLSRELNIDQIKSLTLVGQQHNILTEVFVHGSYCISFSGICYLSSVHGGRSGNRGRCSQPCRDRYLTTSEGKNFPLNLKDNSAYFDLQKISDAGVASIKIEGRIKKSDYVYTVVNCWRKQLQGFYDQNRVNNDDTDLYKVFNRGFSDAYLTGDIDKNMFIDNPRDNSIKQFSGITEDSANKKLLAKKNQYYEDKAIISTNVRNKIKKLRVEKIPLKLTLSGSCGAPLTICVKTPYTSFVVISETNLTKTGPSENPDQQNRKPTGGPDPMVQDGKKAADGRNNNHKNKTNLNYNVLLKRLSTLNNSEYYIKKMDLKNLEKGLFISFKSLNLIKKRISFTLNGSKKAIAPVELPFLKRQPVLIPRPSLGVLISSRKDLYLCDNSDADIFFQLPSGFENECVDLTNLFLKNKRVVPWFPSVLMGANYDHAVKFLQQVQPGCIVTDNAGIAYEAYKNKIPWIAGPFLNMVNSFGLLCLKEKFNCSGAFISNEISKRQIKKIIPPGNFKLYYSIYHPILLLTSAQCLLHQVIGCEKNKMDEQCIQSCNKSASITNLKDVPLLIKKTKGNYHCIYNNINYLNTDIVHDFSNFFSSFFIDLRNIETDTIIGADKIRIITLFNEFLSGKPDSANKLKQMIHPSTNVQYIKGI</sequence>
<dbReference type="EMBL" id="FWXY01000029">
    <property type="protein sequence ID" value="SMD07714.1"/>
    <property type="molecule type" value="Genomic_DNA"/>
</dbReference>
<keyword evidence="2" id="KW-0378">Hydrolase</keyword>
<dbReference type="PANTHER" id="PTHR30217:SF10">
    <property type="entry name" value="23S RRNA 5-HYDROXYCYTIDINE C2501 SYNTHASE"/>
    <property type="match status" value="1"/>
</dbReference>
<accession>A0A1W2ED85</accession>
<dbReference type="InterPro" id="IPR001539">
    <property type="entry name" value="Peptidase_U32"/>
</dbReference>
<evidence type="ECO:0000313" key="3">
    <source>
        <dbReference type="Proteomes" id="UP000192418"/>
    </source>
</evidence>
<gene>
    <name evidence="2" type="ORF">SAMN02746065_12925</name>
</gene>
<keyword evidence="2" id="KW-0645">Protease</keyword>
<dbReference type="OrthoDB" id="9807498at2"/>
<keyword evidence="3" id="KW-1185">Reference proteome</keyword>
<name>A0A1W2ED85_9BACT</name>
<dbReference type="Pfam" id="PF01136">
    <property type="entry name" value="Peptidase_U32"/>
    <property type="match status" value="2"/>
</dbReference>
<proteinExistence type="predicted"/>
<dbReference type="STRING" id="1121400.SAMN02746065_12925"/>
<reference evidence="2 3" key="1">
    <citation type="submission" date="2017-04" db="EMBL/GenBank/DDBJ databases">
        <authorList>
            <person name="Afonso C.L."/>
            <person name="Miller P.J."/>
            <person name="Scott M.A."/>
            <person name="Spackman E."/>
            <person name="Goraichik I."/>
            <person name="Dimitrov K.M."/>
            <person name="Suarez D.L."/>
            <person name="Swayne D.E."/>
        </authorList>
    </citation>
    <scope>NUCLEOTIDE SEQUENCE [LARGE SCALE GENOMIC DNA]</scope>
    <source>
        <strain evidence="2 3">DSM 3385</strain>
    </source>
</reference>
<dbReference type="GO" id="GO:0008233">
    <property type="term" value="F:peptidase activity"/>
    <property type="evidence" value="ECO:0007669"/>
    <property type="project" value="UniProtKB-KW"/>
</dbReference>
<dbReference type="GO" id="GO:0006508">
    <property type="term" value="P:proteolysis"/>
    <property type="evidence" value="ECO:0007669"/>
    <property type="project" value="UniProtKB-KW"/>
</dbReference>
<feature type="compositionally biased region" description="Polar residues" evidence="1">
    <location>
        <begin position="385"/>
        <end position="400"/>
    </location>
</feature>
<feature type="region of interest" description="Disordered" evidence="1">
    <location>
        <begin position="385"/>
        <end position="426"/>
    </location>
</feature>